<evidence type="ECO:0000256" key="4">
    <source>
        <dbReference type="PROSITE-ProRule" id="PRU00708"/>
    </source>
</evidence>
<gene>
    <name evidence="5" type="ORF">FCM35_KLT17812</name>
</gene>
<feature type="repeat" description="PPR" evidence="4">
    <location>
        <begin position="52"/>
        <end position="86"/>
    </location>
</feature>
<evidence type="ECO:0000256" key="1">
    <source>
        <dbReference type="ARBA" id="ARBA00007626"/>
    </source>
</evidence>
<dbReference type="EMBL" id="SWLB01000006">
    <property type="protein sequence ID" value="KAF3337225.1"/>
    <property type="molecule type" value="Genomic_DNA"/>
</dbReference>
<dbReference type="PROSITE" id="PS51375">
    <property type="entry name" value="PPR"/>
    <property type="match status" value="2"/>
</dbReference>
<dbReference type="Proteomes" id="UP000623129">
    <property type="component" value="Unassembled WGS sequence"/>
</dbReference>
<comment type="caution">
    <text evidence="5">The sequence shown here is derived from an EMBL/GenBank/DDBJ whole genome shotgun (WGS) entry which is preliminary data.</text>
</comment>
<proteinExistence type="inferred from homology"/>
<dbReference type="InterPro" id="IPR002885">
    <property type="entry name" value="PPR_rpt"/>
</dbReference>
<keyword evidence="2" id="KW-0677">Repeat</keyword>
<dbReference type="Gene3D" id="1.25.40.10">
    <property type="entry name" value="Tetratricopeptide repeat domain"/>
    <property type="match status" value="1"/>
</dbReference>
<protein>
    <submittedName>
        <fullName evidence="5">Pentatricopeptide repeat-containing protein</fullName>
    </submittedName>
</protein>
<name>A0A833R2E4_9POAL</name>
<evidence type="ECO:0000256" key="2">
    <source>
        <dbReference type="ARBA" id="ARBA00022737"/>
    </source>
</evidence>
<evidence type="ECO:0000313" key="5">
    <source>
        <dbReference type="EMBL" id="KAF3337225.1"/>
    </source>
</evidence>
<evidence type="ECO:0000313" key="6">
    <source>
        <dbReference type="Proteomes" id="UP000623129"/>
    </source>
</evidence>
<dbReference type="OrthoDB" id="185373at2759"/>
<keyword evidence="3" id="KW-0809">Transit peptide</keyword>
<dbReference type="PANTHER" id="PTHR47941">
    <property type="entry name" value="PENTATRICOPEPTIDE REPEAT-CONTAINING PROTEIN 3, MITOCHONDRIAL"/>
    <property type="match status" value="1"/>
</dbReference>
<dbReference type="AlphaFoldDB" id="A0A833R2E4"/>
<sequence>MAEKVLSEMIQNGFYPDAYIYRVLIDGTCKTGMVDHAYQYLMTMVDSGFIPTMATFGQVINSLCANGRREDAVGVIQTMVQKGWVPEVVSTIMSTDKREIAAPKILLEELLKRGHITYGSYEVLFEGVRDSKVNSKRSRWLKCV</sequence>
<comment type="similarity">
    <text evidence="1">Belongs to the PPR family. P subfamily.</text>
</comment>
<feature type="repeat" description="PPR" evidence="4">
    <location>
        <begin position="17"/>
        <end position="51"/>
    </location>
</feature>
<keyword evidence="6" id="KW-1185">Reference proteome</keyword>
<dbReference type="InterPro" id="IPR011990">
    <property type="entry name" value="TPR-like_helical_dom_sf"/>
</dbReference>
<reference evidence="5" key="1">
    <citation type="submission" date="2020-01" db="EMBL/GenBank/DDBJ databases">
        <title>Genome sequence of Kobresia littledalei, the first chromosome-level genome in the family Cyperaceae.</title>
        <authorList>
            <person name="Qu G."/>
        </authorList>
    </citation>
    <scope>NUCLEOTIDE SEQUENCE</scope>
    <source>
        <strain evidence="5">C.B.Clarke</strain>
        <tissue evidence="5">Leaf</tissue>
    </source>
</reference>
<organism evidence="5 6">
    <name type="scientific">Carex littledalei</name>
    <dbReference type="NCBI Taxonomy" id="544730"/>
    <lineage>
        <taxon>Eukaryota</taxon>
        <taxon>Viridiplantae</taxon>
        <taxon>Streptophyta</taxon>
        <taxon>Embryophyta</taxon>
        <taxon>Tracheophyta</taxon>
        <taxon>Spermatophyta</taxon>
        <taxon>Magnoliopsida</taxon>
        <taxon>Liliopsida</taxon>
        <taxon>Poales</taxon>
        <taxon>Cyperaceae</taxon>
        <taxon>Cyperoideae</taxon>
        <taxon>Cariceae</taxon>
        <taxon>Carex</taxon>
        <taxon>Carex subgen. Euthyceras</taxon>
    </lineage>
</organism>
<accession>A0A833R2E4</accession>
<dbReference type="Pfam" id="PF13041">
    <property type="entry name" value="PPR_2"/>
    <property type="match status" value="1"/>
</dbReference>
<evidence type="ECO:0000256" key="3">
    <source>
        <dbReference type="ARBA" id="ARBA00022946"/>
    </source>
</evidence>
<dbReference type="NCBIfam" id="TIGR00756">
    <property type="entry name" value="PPR"/>
    <property type="match status" value="2"/>
</dbReference>